<accession>A0A2G9ZBW1</accession>
<keyword evidence="2 4" id="KW-0689">Ribosomal protein</keyword>
<reference evidence="7 8" key="1">
    <citation type="submission" date="2017-09" db="EMBL/GenBank/DDBJ databases">
        <title>Depth-based differentiation of microbial function through sediment-hosted aquifers and enrichment of novel symbionts in the deep terrestrial subsurface.</title>
        <authorList>
            <person name="Probst A.J."/>
            <person name="Ladd B."/>
            <person name="Jarett J.K."/>
            <person name="Geller-Mcgrath D.E."/>
            <person name="Sieber C.M."/>
            <person name="Emerson J.B."/>
            <person name="Anantharaman K."/>
            <person name="Thomas B.C."/>
            <person name="Malmstrom R."/>
            <person name="Stieglmeier M."/>
            <person name="Klingl A."/>
            <person name="Woyke T."/>
            <person name="Ryan C.M."/>
            <person name="Banfield J.F."/>
        </authorList>
    </citation>
    <scope>NUCLEOTIDE SEQUENCE [LARGE SCALE GENOMIC DNA]</scope>
    <source>
        <strain evidence="7">CG23_combo_of_CG06-09_8_20_14_all_54_14</strain>
    </source>
</reference>
<evidence type="ECO:0000256" key="1">
    <source>
        <dbReference type="ARBA" id="ARBA00005251"/>
    </source>
</evidence>
<dbReference type="AlphaFoldDB" id="A0A2G9ZBW1"/>
<dbReference type="SUPFAM" id="SSF54211">
    <property type="entry name" value="Ribosomal protein S5 domain 2-like"/>
    <property type="match status" value="1"/>
</dbReference>
<dbReference type="PANTHER" id="PTHR21569:SF1">
    <property type="entry name" value="SMALL RIBOSOMAL SUBUNIT PROTEIN US9M"/>
    <property type="match status" value="1"/>
</dbReference>
<evidence type="ECO:0000313" key="7">
    <source>
        <dbReference type="EMBL" id="PIP29838.1"/>
    </source>
</evidence>
<dbReference type="GO" id="GO:0003723">
    <property type="term" value="F:RNA binding"/>
    <property type="evidence" value="ECO:0007669"/>
    <property type="project" value="TreeGrafter"/>
</dbReference>
<dbReference type="InterPro" id="IPR023035">
    <property type="entry name" value="Ribosomal_uS9_bac/plastid"/>
</dbReference>
<evidence type="ECO:0000256" key="6">
    <source>
        <dbReference type="SAM" id="MobiDB-lite"/>
    </source>
</evidence>
<proteinExistence type="inferred from homology"/>
<evidence type="ECO:0000313" key="8">
    <source>
        <dbReference type="Proteomes" id="UP000228812"/>
    </source>
</evidence>
<feature type="compositionally biased region" description="Basic residues" evidence="6">
    <location>
        <begin position="141"/>
        <end position="155"/>
    </location>
</feature>
<dbReference type="InterPro" id="IPR014721">
    <property type="entry name" value="Ribsml_uS5_D2-typ_fold_subgr"/>
</dbReference>
<dbReference type="GO" id="GO:0022627">
    <property type="term" value="C:cytosolic small ribosomal subunit"/>
    <property type="evidence" value="ECO:0007669"/>
    <property type="project" value="TreeGrafter"/>
</dbReference>
<dbReference type="InterPro" id="IPR020568">
    <property type="entry name" value="Ribosomal_Su5_D2-typ_SF"/>
</dbReference>
<dbReference type="Pfam" id="PF00380">
    <property type="entry name" value="Ribosomal_S9"/>
    <property type="match status" value="1"/>
</dbReference>
<comment type="similarity">
    <text evidence="1 4">Belongs to the universal ribosomal protein uS9 family.</text>
</comment>
<dbReference type="NCBIfam" id="NF001099">
    <property type="entry name" value="PRK00132.1"/>
    <property type="match status" value="1"/>
</dbReference>
<name>A0A2G9ZBW1_9BACT</name>
<sequence>MVKEKSPKIAKAKEVKKTVPIHQAERYVEAVGRRKTAVARVRLFHEKKDKGLHLTVNGRELAQYFPLRKLQEVARAPFGAVALEDATVSAKVAGGGVSAQAEAVRLGISRALLSVNPELRSRLKALGYLKRDPRMVERKKPGLRKARRPQQWRKR</sequence>
<evidence type="ECO:0000256" key="3">
    <source>
        <dbReference type="ARBA" id="ARBA00023274"/>
    </source>
</evidence>
<keyword evidence="3 4" id="KW-0687">Ribonucleoprotein</keyword>
<dbReference type="GO" id="GO:0003735">
    <property type="term" value="F:structural constituent of ribosome"/>
    <property type="evidence" value="ECO:0007669"/>
    <property type="project" value="InterPro"/>
</dbReference>
<dbReference type="PROSITE" id="PS00360">
    <property type="entry name" value="RIBOSOMAL_S9"/>
    <property type="match status" value="1"/>
</dbReference>
<dbReference type="PANTHER" id="PTHR21569">
    <property type="entry name" value="RIBOSOMAL PROTEIN S9"/>
    <property type="match status" value="1"/>
</dbReference>
<dbReference type="InterPro" id="IPR000754">
    <property type="entry name" value="Ribosomal_uS9"/>
</dbReference>
<evidence type="ECO:0000256" key="4">
    <source>
        <dbReference type="RuleBase" id="RU003815"/>
    </source>
</evidence>
<feature type="region of interest" description="Disordered" evidence="6">
    <location>
        <begin position="136"/>
        <end position="155"/>
    </location>
</feature>
<organism evidence="7 8">
    <name type="scientific">Candidatus Jorgensenbacteria bacterium CG23_combo_of_CG06-09_8_20_14_all_54_14</name>
    <dbReference type="NCBI Taxonomy" id="1974595"/>
    <lineage>
        <taxon>Bacteria</taxon>
        <taxon>Candidatus Joergenseniibacteriota</taxon>
    </lineage>
</organism>
<comment type="caution">
    <text evidence="7">The sequence shown here is derived from an EMBL/GenBank/DDBJ whole genome shotgun (WGS) entry which is preliminary data.</text>
</comment>
<gene>
    <name evidence="7" type="ORF">COX26_02110</name>
</gene>
<dbReference type="InterPro" id="IPR020574">
    <property type="entry name" value="Ribosomal_uS9_CS"/>
</dbReference>
<dbReference type="Proteomes" id="UP000228812">
    <property type="component" value="Unassembled WGS sequence"/>
</dbReference>
<dbReference type="GO" id="GO:0006412">
    <property type="term" value="P:translation"/>
    <property type="evidence" value="ECO:0007669"/>
    <property type="project" value="InterPro"/>
</dbReference>
<dbReference type="Gene3D" id="3.30.230.10">
    <property type="match status" value="1"/>
</dbReference>
<evidence type="ECO:0000256" key="5">
    <source>
        <dbReference type="RuleBase" id="RU003816"/>
    </source>
</evidence>
<dbReference type="EMBL" id="PCRZ01000034">
    <property type="protein sequence ID" value="PIP29838.1"/>
    <property type="molecule type" value="Genomic_DNA"/>
</dbReference>
<evidence type="ECO:0000256" key="2">
    <source>
        <dbReference type="ARBA" id="ARBA00022980"/>
    </source>
</evidence>
<protein>
    <recommendedName>
        <fullName evidence="5">30S ribosomal protein S9</fullName>
    </recommendedName>
</protein>